<organism evidence="10 11">
    <name type="scientific">Sesamum angolense</name>
    <dbReference type="NCBI Taxonomy" id="2727404"/>
    <lineage>
        <taxon>Eukaryota</taxon>
        <taxon>Viridiplantae</taxon>
        <taxon>Streptophyta</taxon>
        <taxon>Embryophyta</taxon>
        <taxon>Tracheophyta</taxon>
        <taxon>Spermatophyta</taxon>
        <taxon>Magnoliopsida</taxon>
        <taxon>eudicotyledons</taxon>
        <taxon>Gunneridae</taxon>
        <taxon>Pentapetalae</taxon>
        <taxon>asterids</taxon>
        <taxon>lamiids</taxon>
        <taxon>Lamiales</taxon>
        <taxon>Pedaliaceae</taxon>
        <taxon>Sesamum</taxon>
    </lineage>
</organism>
<keyword evidence="11" id="KW-1185">Reference proteome</keyword>
<evidence type="ECO:0000256" key="4">
    <source>
        <dbReference type="ARBA" id="ARBA00023128"/>
    </source>
</evidence>
<dbReference type="InterPro" id="IPR051975">
    <property type="entry name" value="mtLSU_mL45"/>
</dbReference>
<sequence length="393" mass="43896">YDSGEHKKTEQKDENNLDFRRIDDTWIRLVSSAPQNISLPTRDCGWLGKLLLVKPLAVTVITSMQGVRSHARPSDWCLFKQMRVPLPVRFNLFPGDKVHSSSAFVQTRYESNNKTSSLNLNSDSRTRVGNFNPNPENPPRTHPGWGGSGMPFFGFGAGLGQLKPAPAGSGAGYGSCLEPAPLDPTPAPLKSAYAIAKLRKSGYSKQKFYKEAVDLYKEINTQMAIGDKGLLRKSVTENMYSVVPMSYPFSCCLASRPGAGKCVGADVLFIQYLRLIKIGVDRNDLNKVFVQLTLEFLSKQRLINLQLNMLILLYDLLVQSLFDFCCECYVHTDNCAFLTALHRLVSKFEAYDSSGAVVAGDKSKEVLVRDIWVFEKSLFHQGAYWRLCGRIKV</sequence>
<comment type="similarity">
    <text evidence="6">Belongs to the mitochondrion-specific ribosomal protein mL45 family.</text>
</comment>
<dbReference type="InterPro" id="IPR032710">
    <property type="entry name" value="NTF2-like_dom_sf"/>
</dbReference>
<name>A0AAE1WYU4_9LAMI</name>
<reference evidence="10" key="2">
    <citation type="journal article" date="2024" name="Plant">
        <title>Genomic evolution and insights into agronomic trait innovations of Sesamum species.</title>
        <authorList>
            <person name="Miao H."/>
            <person name="Wang L."/>
            <person name="Qu L."/>
            <person name="Liu H."/>
            <person name="Sun Y."/>
            <person name="Le M."/>
            <person name="Wang Q."/>
            <person name="Wei S."/>
            <person name="Zheng Y."/>
            <person name="Lin W."/>
            <person name="Duan Y."/>
            <person name="Cao H."/>
            <person name="Xiong S."/>
            <person name="Wang X."/>
            <person name="Wei L."/>
            <person name="Li C."/>
            <person name="Ma Q."/>
            <person name="Ju M."/>
            <person name="Zhao R."/>
            <person name="Li G."/>
            <person name="Mu C."/>
            <person name="Tian Q."/>
            <person name="Mei H."/>
            <person name="Zhang T."/>
            <person name="Gao T."/>
            <person name="Zhang H."/>
        </authorList>
    </citation>
    <scope>NUCLEOTIDE SEQUENCE</scope>
    <source>
        <strain evidence="10">K16</strain>
    </source>
</reference>
<feature type="non-terminal residue" evidence="10">
    <location>
        <position position="1"/>
    </location>
</feature>
<evidence type="ECO:0000313" key="10">
    <source>
        <dbReference type="EMBL" id="KAK4402189.1"/>
    </source>
</evidence>
<gene>
    <name evidence="10" type="ORF">Sango_0959600</name>
</gene>
<keyword evidence="5" id="KW-0687">Ribonucleoprotein</keyword>
<dbReference type="PANTHER" id="PTHR28554:SF1">
    <property type="entry name" value="LARGE RIBOSOMAL SUBUNIT PROTEIN ML45"/>
    <property type="match status" value="1"/>
</dbReference>
<dbReference type="GO" id="GO:0005739">
    <property type="term" value="C:mitochondrion"/>
    <property type="evidence" value="ECO:0007669"/>
    <property type="project" value="UniProtKB-SubCell"/>
</dbReference>
<accession>A0AAE1WYU4</accession>
<feature type="domain" description="Tim44-like" evidence="9">
    <location>
        <begin position="350"/>
        <end position="389"/>
    </location>
</feature>
<dbReference type="SUPFAM" id="SSF54427">
    <property type="entry name" value="NTF2-like"/>
    <property type="match status" value="2"/>
</dbReference>
<evidence type="ECO:0000256" key="5">
    <source>
        <dbReference type="ARBA" id="ARBA00023274"/>
    </source>
</evidence>
<dbReference type="Gene3D" id="3.10.450.240">
    <property type="match status" value="2"/>
</dbReference>
<keyword evidence="3" id="KW-0689">Ribosomal protein</keyword>
<dbReference type="EMBL" id="JACGWL010000005">
    <property type="protein sequence ID" value="KAK4402189.1"/>
    <property type="molecule type" value="Genomic_DNA"/>
</dbReference>
<dbReference type="AlphaFoldDB" id="A0AAE1WYU4"/>
<evidence type="ECO:0000256" key="7">
    <source>
        <dbReference type="ARBA" id="ARBA00039448"/>
    </source>
</evidence>
<dbReference type="PANTHER" id="PTHR28554">
    <property type="entry name" value="39S RIBOSOMAL PROTEIN L45, MITOCHONDRIAL"/>
    <property type="match status" value="1"/>
</dbReference>
<comment type="subcellular location">
    <subcellularLocation>
        <location evidence="1">Mitochondrion</location>
    </subcellularLocation>
</comment>
<evidence type="ECO:0000256" key="2">
    <source>
        <dbReference type="ARBA" id="ARBA00022946"/>
    </source>
</evidence>
<dbReference type="GO" id="GO:0005840">
    <property type="term" value="C:ribosome"/>
    <property type="evidence" value="ECO:0007669"/>
    <property type="project" value="UniProtKB-KW"/>
</dbReference>
<reference evidence="10" key="1">
    <citation type="submission" date="2020-06" db="EMBL/GenBank/DDBJ databases">
        <authorList>
            <person name="Li T."/>
            <person name="Hu X."/>
            <person name="Zhang T."/>
            <person name="Song X."/>
            <person name="Zhang H."/>
            <person name="Dai N."/>
            <person name="Sheng W."/>
            <person name="Hou X."/>
            <person name="Wei L."/>
        </authorList>
    </citation>
    <scope>NUCLEOTIDE SEQUENCE</scope>
    <source>
        <strain evidence="10">K16</strain>
        <tissue evidence="10">Leaf</tissue>
    </source>
</reference>
<evidence type="ECO:0000256" key="8">
    <source>
        <dbReference type="ARBA" id="ARBA00043031"/>
    </source>
</evidence>
<evidence type="ECO:0000256" key="6">
    <source>
        <dbReference type="ARBA" id="ARBA00038073"/>
    </source>
</evidence>
<evidence type="ECO:0000256" key="1">
    <source>
        <dbReference type="ARBA" id="ARBA00004173"/>
    </source>
</evidence>
<keyword evidence="2" id="KW-0809">Transit peptide</keyword>
<keyword evidence="4" id="KW-0496">Mitochondrion</keyword>
<evidence type="ECO:0000259" key="9">
    <source>
        <dbReference type="Pfam" id="PF04280"/>
    </source>
</evidence>
<dbReference type="Proteomes" id="UP001289374">
    <property type="component" value="Unassembled WGS sequence"/>
</dbReference>
<evidence type="ECO:0000256" key="3">
    <source>
        <dbReference type="ARBA" id="ARBA00022980"/>
    </source>
</evidence>
<proteinExistence type="inferred from homology"/>
<dbReference type="InterPro" id="IPR007379">
    <property type="entry name" value="Tim44-like_dom"/>
</dbReference>
<protein>
    <recommendedName>
        <fullName evidence="7">Large ribosomal subunit protein mL45</fullName>
    </recommendedName>
    <alternativeName>
        <fullName evidence="8">39S ribosomal protein L45, mitochondrial</fullName>
    </alternativeName>
</protein>
<dbReference type="Pfam" id="PF04280">
    <property type="entry name" value="Tim44"/>
    <property type="match status" value="1"/>
</dbReference>
<evidence type="ECO:0000313" key="11">
    <source>
        <dbReference type="Proteomes" id="UP001289374"/>
    </source>
</evidence>
<dbReference type="GO" id="GO:1990904">
    <property type="term" value="C:ribonucleoprotein complex"/>
    <property type="evidence" value="ECO:0007669"/>
    <property type="project" value="UniProtKB-KW"/>
</dbReference>
<comment type="caution">
    <text evidence="10">The sequence shown here is derived from an EMBL/GenBank/DDBJ whole genome shotgun (WGS) entry which is preliminary data.</text>
</comment>